<feature type="signal peptide" evidence="2">
    <location>
        <begin position="1"/>
        <end position="33"/>
    </location>
</feature>
<accession>A0A7L9U5D8</accession>
<keyword evidence="2" id="KW-0732">Signal</keyword>
<evidence type="ECO:0000256" key="2">
    <source>
        <dbReference type="SAM" id="SignalP"/>
    </source>
</evidence>
<dbReference type="KEGG" id="mlir:LPB04_02500"/>
<keyword evidence="4" id="KW-1185">Reference proteome</keyword>
<name>A0A7L9U5D8_9BURK</name>
<dbReference type="EMBL" id="CP062941">
    <property type="protein sequence ID" value="QOL50214.1"/>
    <property type="molecule type" value="Genomic_DNA"/>
</dbReference>
<dbReference type="RefSeq" id="WP_193687231.1">
    <property type="nucleotide sequence ID" value="NZ_CP062941.1"/>
</dbReference>
<feature type="region of interest" description="Disordered" evidence="1">
    <location>
        <begin position="312"/>
        <end position="337"/>
    </location>
</feature>
<gene>
    <name evidence="3" type="ORF">LPB04_02500</name>
</gene>
<evidence type="ECO:0000313" key="3">
    <source>
        <dbReference type="EMBL" id="QOL50214.1"/>
    </source>
</evidence>
<evidence type="ECO:0000313" key="4">
    <source>
        <dbReference type="Proteomes" id="UP000593875"/>
    </source>
</evidence>
<proteinExistence type="predicted"/>
<dbReference type="AlphaFoldDB" id="A0A7L9U5D8"/>
<reference evidence="3 4" key="1">
    <citation type="submission" date="2020-10" db="EMBL/GenBank/DDBJ databases">
        <title>Genome sequencing of Massilia sp. LPB0304.</title>
        <authorList>
            <person name="Kim J."/>
        </authorList>
    </citation>
    <scope>NUCLEOTIDE SEQUENCE [LARGE SCALE GENOMIC DNA]</scope>
    <source>
        <strain evidence="3 4">LPB0304</strain>
    </source>
</reference>
<feature type="chain" id="PRO_5032751405" evidence="2">
    <location>
        <begin position="34"/>
        <end position="337"/>
    </location>
</feature>
<dbReference type="InterPro" id="IPR021109">
    <property type="entry name" value="Peptidase_aspartic_dom_sf"/>
</dbReference>
<sequence length="337" mass="36689">MMLTNMNRPLPRTARRRTLLMAALAIAPTCVLAQGIGGGCNIGETTVLPITFAHGDETPTIPATLAGQPAAAMIDTGAFDSTFYKPALDIAEIAVRESETNYVAADILVANVPSFTVGPISTKGYFNVEKSTESFAARLGANFFARNDVEIWWAGQEVRLTSPKGCRNAYLPAWGPNAHSVPFQTDQSRRDMRAWFKVKINGREVDTVIATTDTISVMDLHTAARYGITPKSPGAVEEGQLPSWRGKQQRVWQVPVADMAIGDYRVQNATIHLMDLTLSGEMMSLGSDFLRNHRVLISMSQRRLYISHLGGPSFSGPSEESPEPSRCSSQTCIVAPE</sequence>
<protein>
    <submittedName>
        <fullName evidence="3">Retropepsin-like domain-containing protein</fullName>
    </submittedName>
</protein>
<dbReference type="Gene3D" id="2.40.70.10">
    <property type="entry name" value="Acid Proteases"/>
    <property type="match status" value="2"/>
</dbReference>
<feature type="compositionally biased region" description="Low complexity" evidence="1">
    <location>
        <begin position="312"/>
        <end position="329"/>
    </location>
</feature>
<organism evidence="3 4">
    <name type="scientific">Massilia litorea</name>
    <dbReference type="NCBI Taxonomy" id="2769491"/>
    <lineage>
        <taxon>Bacteria</taxon>
        <taxon>Pseudomonadati</taxon>
        <taxon>Pseudomonadota</taxon>
        <taxon>Betaproteobacteria</taxon>
        <taxon>Burkholderiales</taxon>
        <taxon>Oxalobacteraceae</taxon>
        <taxon>Telluria group</taxon>
        <taxon>Massilia</taxon>
    </lineage>
</organism>
<evidence type="ECO:0000256" key="1">
    <source>
        <dbReference type="SAM" id="MobiDB-lite"/>
    </source>
</evidence>
<dbReference type="Proteomes" id="UP000593875">
    <property type="component" value="Chromosome"/>
</dbReference>
<dbReference type="Pfam" id="PF13975">
    <property type="entry name" value="gag-asp_proteas"/>
    <property type="match status" value="1"/>
</dbReference>